<evidence type="ECO:0000256" key="10">
    <source>
        <dbReference type="SAM" id="Phobius"/>
    </source>
</evidence>
<dbReference type="Gene3D" id="6.10.340.10">
    <property type="match status" value="1"/>
</dbReference>
<dbReference type="Gene3D" id="1.10.287.130">
    <property type="match status" value="1"/>
</dbReference>
<comment type="subcellular location">
    <subcellularLocation>
        <location evidence="2">Membrane</location>
    </subcellularLocation>
</comment>
<sequence>MKKSTLSSRLYKTLFLMIAVTIVISLITVDLFVEDIEYNALNFELNADAEFFKTHIDNGQFKRWRTGNLEAVFLPSGADETRLPEFFRNRPAPFSAEVTVGNKTLLIIIEKIDNPSGKLFLARDFTILERREVLVKILLVSIAMIMLAAGFMVAKGSAKLLTRPLKRLSRDIQKIQPGIAMERLTRDYRDSEFVEIAESFNRFLSALESHIQREKSFVKLASHELRTPLAIISGALEILEQRRDVSQNDQRTLQRIRNATRTMQEDTEMLLQLARGKTAKEDFIAFDMVKLTIEIVADLGNSCGNFKGRTEVIYGSAELLVYSNPALVRMLLRNLIKNALMHTSARVQVQLGRKSIHIDDFGSGLPQSVVSQFSQVPHKAPGGLQESSFGLLIVQLICERLNWQLEIEHSGSSGTQFIIRMPDCGQDVSILPCGGLEP</sequence>
<dbReference type="Pfam" id="PF00512">
    <property type="entry name" value="HisKA"/>
    <property type="match status" value="1"/>
</dbReference>
<keyword evidence="14" id="KW-1185">Reference proteome</keyword>
<evidence type="ECO:0000256" key="1">
    <source>
        <dbReference type="ARBA" id="ARBA00000085"/>
    </source>
</evidence>
<proteinExistence type="predicted"/>
<keyword evidence="13" id="KW-0067">ATP-binding</keyword>
<evidence type="ECO:0000256" key="8">
    <source>
        <dbReference type="ARBA" id="ARBA00022989"/>
    </source>
</evidence>
<dbReference type="InterPro" id="IPR036890">
    <property type="entry name" value="HATPase_C_sf"/>
</dbReference>
<dbReference type="InterPro" id="IPR005467">
    <property type="entry name" value="His_kinase_dom"/>
</dbReference>
<dbReference type="Proteomes" id="UP001321520">
    <property type="component" value="Chromosome"/>
</dbReference>
<dbReference type="CDD" id="cd00082">
    <property type="entry name" value="HisKA"/>
    <property type="match status" value="1"/>
</dbReference>
<dbReference type="SMART" id="SM00387">
    <property type="entry name" value="HATPase_c"/>
    <property type="match status" value="1"/>
</dbReference>
<dbReference type="PANTHER" id="PTHR45436">
    <property type="entry name" value="SENSOR HISTIDINE KINASE YKOH"/>
    <property type="match status" value="1"/>
</dbReference>
<evidence type="ECO:0000256" key="6">
    <source>
        <dbReference type="ARBA" id="ARBA00022692"/>
    </source>
</evidence>
<dbReference type="Pfam" id="PF00672">
    <property type="entry name" value="HAMP"/>
    <property type="match status" value="1"/>
</dbReference>
<dbReference type="PANTHER" id="PTHR45436:SF5">
    <property type="entry name" value="SENSOR HISTIDINE KINASE TRCS"/>
    <property type="match status" value="1"/>
</dbReference>
<evidence type="ECO:0000313" key="13">
    <source>
        <dbReference type="EMBL" id="WKD48586.1"/>
    </source>
</evidence>
<evidence type="ECO:0000256" key="4">
    <source>
        <dbReference type="ARBA" id="ARBA00022553"/>
    </source>
</evidence>
<dbReference type="CDD" id="cd00075">
    <property type="entry name" value="HATPase"/>
    <property type="match status" value="1"/>
</dbReference>
<evidence type="ECO:0000313" key="14">
    <source>
        <dbReference type="Proteomes" id="UP001321520"/>
    </source>
</evidence>
<name>A0ABY9E9J2_9GAMM</name>
<dbReference type="Pfam" id="PF02518">
    <property type="entry name" value="HATPase_c"/>
    <property type="match status" value="1"/>
</dbReference>
<dbReference type="PROSITE" id="PS50885">
    <property type="entry name" value="HAMP"/>
    <property type="match status" value="1"/>
</dbReference>
<keyword evidence="13" id="KW-0547">Nucleotide-binding</keyword>
<keyword evidence="9" id="KW-0902">Two-component regulatory system</keyword>
<feature type="domain" description="HAMP" evidence="12">
    <location>
        <begin position="159"/>
        <end position="212"/>
    </location>
</feature>
<dbReference type="EC" id="2.7.13.3" evidence="3"/>
<dbReference type="PROSITE" id="PS50109">
    <property type="entry name" value="HIS_KIN"/>
    <property type="match status" value="1"/>
</dbReference>
<keyword evidence="7" id="KW-0418">Kinase</keyword>
<evidence type="ECO:0000259" key="11">
    <source>
        <dbReference type="PROSITE" id="PS50109"/>
    </source>
</evidence>
<organism evidence="13 14">
    <name type="scientific">Microbulbifer spongiae</name>
    <dbReference type="NCBI Taxonomy" id="2944933"/>
    <lineage>
        <taxon>Bacteria</taxon>
        <taxon>Pseudomonadati</taxon>
        <taxon>Pseudomonadota</taxon>
        <taxon>Gammaproteobacteria</taxon>
        <taxon>Cellvibrionales</taxon>
        <taxon>Microbulbiferaceae</taxon>
        <taxon>Microbulbifer</taxon>
    </lineage>
</organism>
<keyword evidence="4" id="KW-0597">Phosphoprotein</keyword>
<keyword evidence="8 10" id="KW-1133">Transmembrane helix</keyword>
<comment type="catalytic activity">
    <reaction evidence="1">
        <text>ATP + protein L-histidine = ADP + protein N-phospho-L-histidine.</text>
        <dbReference type="EC" id="2.7.13.3"/>
    </reaction>
</comment>
<accession>A0ABY9E9J2</accession>
<evidence type="ECO:0000256" key="7">
    <source>
        <dbReference type="ARBA" id="ARBA00022777"/>
    </source>
</evidence>
<dbReference type="EMBL" id="CP098023">
    <property type="protein sequence ID" value="WKD48586.1"/>
    <property type="molecule type" value="Genomic_DNA"/>
</dbReference>
<dbReference type="InterPro" id="IPR036097">
    <property type="entry name" value="HisK_dim/P_sf"/>
</dbReference>
<dbReference type="InterPro" id="IPR003660">
    <property type="entry name" value="HAMP_dom"/>
</dbReference>
<dbReference type="InterPro" id="IPR050428">
    <property type="entry name" value="TCS_sensor_his_kinase"/>
</dbReference>
<dbReference type="InterPro" id="IPR003661">
    <property type="entry name" value="HisK_dim/P_dom"/>
</dbReference>
<feature type="domain" description="Histidine kinase" evidence="11">
    <location>
        <begin position="220"/>
        <end position="425"/>
    </location>
</feature>
<keyword evidence="5" id="KW-0808">Transferase</keyword>
<reference evidence="13 14" key="1">
    <citation type="submission" date="2022-05" db="EMBL/GenBank/DDBJ databases">
        <title>Microbulbifer sp. nov., isolated from sponge.</title>
        <authorList>
            <person name="Gao L."/>
        </authorList>
    </citation>
    <scope>NUCLEOTIDE SEQUENCE [LARGE SCALE GENOMIC DNA]</scope>
    <source>
        <strain evidence="13 14">MI-G</strain>
    </source>
</reference>
<feature type="transmembrane region" description="Helical" evidence="10">
    <location>
        <begin position="133"/>
        <end position="154"/>
    </location>
</feature>
<evidence type="ECO:0000256" key="9">
    <source>
        <dbReference type="ARBA" id="ARBA00023012"/>
    </source>
</evidence>
<gene>
    <name evidence="13" type="ORF">M8T91_11710</name>
</gene>
<evidence type="ECO:0000256" key="5">
    <source>
        <dbReference type="ARBA" id="ARBA00022679"/>
    </source>
</evidence>
<dbReference type="Gene3D" id="3.30.565.10">
    <property type="entry name" value="Histidine kinase-like ATPase, C-terminal domain"/>
    <property type="match status" value="1"/>
</dbReference>
<evidence type="ECO:0000256" key="3">
    <source>
        <dbReference type="ARBA" id="ARBA00012438"/>
    </source>
</evidence>
<keyword evidence="6 10" id="KW-0812">Transmembrane</keyword>
<dbReference type="SUPFAM" id="SSF55874">
    <property type="entry name" value="ATPase domain of HSP90 chaperone/DNA topoisomerase II/histidine kinase"/>
    <property type="match status" value="1"/>
</dbReference>
<dbReference type="RefSeq" id="WP_301414351.1">
    <property type="nucleotide sequence ID" value="NZ_CP098023.1"/>
</dbReference>
<dbReference type="SUPFAM" id="SSF47384">
    <property type="entry name" value="Homodimeric domain of signal transducing histidine kinase"/>
    <property type="match status" value="1"/>
</dbReference>
<protein>
    <recommendedName>
        <fullName evidence="3">histidine kinase</fullName>
        <ecNumber evidence="3">2.7.13.3</ecNumber>
    </recommendedName>
</protein>
<feature type="transmembrane region" description="Helical" evidence="10">
    <location>
        <begin position="12"/>
        <end position="33"/>
    </location>
</feature>
<dbReference type="GO" id="GO:0005524">
    <property type="term" value="F:ATP binding"/>
    <property type="evidence" value="ECO:0007669"/>
    <property type="project" value="UniProtKB-KW"/>
</dbReference>
<dbReference type="InterPro" id="IPR003594">
    <property type="entry name" value="HATPase_dom"/>
</dbReference>
<evidence type="ECO:0000259" key="12">
    <source>
        <dbReference type="PROSITE" id="PS50885"/>
    </source>
</evidence>
<dbReference type="SMART" id="SM00388">
    <property type="entry name" value="HisKA"/>
    <property type="match status" value="1"/>
</dbReference>
<evidence type="ECO:0000256" key="2">
    <source>
        <dbReference type="ARBA" id="ARBA00004370"/>
    </source>
</evidence>
<keyword evidence="10" id="KW-0472">Membrane</keyword>